<dbReference type="EMBL" id="JACIJF010000010">
    <property type="protein sequence ID" value="MBB5711874.1"/>
    <property type="molecule type" value="Genomic_DNA"/>
</dbReference>
<accession>A0A840YGA5</accession>
<proteinExistence type="predicted"/>
<organism evidence="1 2">
    <name type="scientific">Sphingomonas xinjiangensis</name>
    <dbReference type="NCBI Taxonomy" id="643568"/>
    <lineage>
        <taxon>Bacteria</taxon>
        <taxon>Pseudomonadati</taxon>
        <taxon>Pseudomonadota</taxon>
        <taxon>Alphaproteobacteria</taxon>
        <taxon>Sphingomonadales</taxon>
        <taxon>Sphingomonadaceae</taxon>
        <taxon>Sphingomonas</taxon>
    </lineage>
</organism>
<comment type="caution">
    <text evidence="1">The sequence shown here is derived from an EMBL/GenBank/DDBJ whole genome shotgun (WGS) entry which is preliminary data.</text>
</comment>
<evidence type="ECO:0000313" key="2">
    <source>
        <dbReference type="Proteomes" id="UP000527143"/>
    </source>
</evidence>
<keyword evidence="2" id="KW-1185">Reference proteome</keyword>
<name>A0A840YGA5_9SPHN</name>
<gene>
    <name evidence="1" type="ORF">FHT02_003126</name>
</gene>
<dbReference type="Proteomes" id="UP000527143">
    <property type="component" value="Unassembled WGS sequence"/>
</dbReference>
<sequence length="648" mass="70244">MSTLANVFGGGADILPHVTWPIIPRDRESLAGFTDRTCNHNALPSPVLLADAGARLPKGLGYLARSSRNLASLATLLNVDASWVEDRRHTSVKDSAGGHHLSINFHGAKLRRVHLDYSVRRVAPTAIEEDCYHREIWHVFTLGACAATGELLVEACQRPDCGKPFGWSGHRSVGSCADPECEATAASLTAAVIRETIRASFNLAAALVDPAARVNRSALESLPKSLQAENRGDLFELAWLLGCLDHIQGPKAIMSPALFAPATRCEVLARGTDRLMAWPECLDELLRGCALGVGHDTSLKLIVKTVQTIIRQQTTFGRSSILIGARFERISTNSFSSVVGQHLTMLTATQFVKSAGLTSSGMAVMRRSTHLPRVLFSEGARDIALFSPADAADIRTRAKSRLSVRAFAADSGLGIDAIELLIGENILSKALDPIVEALWPEPHLDRVIADALWERITQRVRRDPAPVGSVPLSIALHGCPAGEKPWPSIIGAMLAGRLNLHHTDKGKLNFRSCLISRPDARLLQTLRLSRACPVPRSEWMNEPDARERLSTTGHSLRSLAAAGRLTKSGSFSGQTYRRSEINEIAAAWVSTLELQAKLGQTSRRELSRILATVGLVADEHRLVSRVAAREKLVPFLVSPCDSCTNSAL</sequence>
<protein>
    <recommendedName>
        <fullName evidence="3">TniQ protein</fullName>
    </recommendedName>
</protein>
<dbReference type="AlphaFoldDB" id="A0A840YGA5"/>
<reference evidence="1 2" key="1">
    <citation type="submission" date="2020-08" db="EMBL/GenBank/DDBJ databases">
        <title>Genomic Encyclopedia of Type Strains, Phase IV (KMG-IV): sequencing the most valuable type-strain genomes for metagenomic binning, comparative biology and taxonomic classification.</title>
        <authorList>
            <person name="Goeker M."/>
        </authorList>
    </citation>
    <scope>NUCLEOTIDE SEQUENCE [LARGE SCALE GENOMIC DNA]</scope>
    <source>
        <strain evidence="1 2">DSM 26736</strain>
    </source>
</reference>
<evidence type="ECO:0008006" key="3">
    <source>
        <dbReference type="Google" id="ProtNLM"/>
    </source>
</evidence>
<evidence type="ECO:0000313" key="1">
    <source>
        <dbReference type="EMBL" id="MBB5711874.1"/>
    </source>
</evidence>